<gene>
    <name evidence="3" type="ORF">LOOC260_117130</name>
</gene>
<feature type="domain" description="Phosphoribosyltransferase" evidence="2">
    <location>
        <begin position="151"/>
        <end position="226"/>
    </location>
</feature>
<evidence type="ECO:0000259" key="2">
    <source>
        <dbReference type="Pfam" id="PF00156"/>
    </source>
</evidence>
<dbReference type="InterPro" id="IPR000836">
    <property type="entry name" value="PRTase_dom"/>
</dbReference>
<comment type="similarity">
    <text evidence="1">Belongs to the ComF/GntX family.</text>
</comment>
<dbReference type="PANTHER" id="PTHR47505:SF1">
    <property type="entry name" value="DNA UTILIZATION PROTEIN YHGH"/>
    <property type="match status" value="1"/>
</dbReference>
<dbReference type="Pfam" id="PF00156">
    <property type="entry name" value="Pribosyltran"/>
    <property type="match status" value="1"/>
</dbReference>
<proteinExistence type="inferred from homology"/>
<organism evidence="3 4">
    <name type="scientific">Paucilactobacillus hokkaidonensis JCM 18461</name>
    <dbReference type="NCBI Taxonomy" id="1291742"/>
    <lineage>
        <taxon>Bacteria</taxon>
        <taxon>Bacillati</taxon>
        <taxon>Bacillota</taxon>
        <taxon>Bacilli</taxon>
        <taxon>Lactobacillales</taxon>
        <taxon>Lactobacillaceae</taxon>
        <taxon>Paucilactobacillus</taxon>
    </lineage>
</organism>
<protein>
    <submittedName>
        <fullName evidence="3">Competence protein ComF / amidophosphoribosyltransferase</fullName>
    </submittedName>
</protein>
<dbReference type="Gene3D" id="3.40.50.2020">
    <property type="match status" value="1"/>
</dbReference>
<dbReference type="Proteomes" id="UP000031620">
    <property type="component" value="Chromosome"/>
</dbReference>
<dbReference type="SUPFAM" id="SSF53271">
    <property type="entry name" value="PRTase-like"/>
    <property type="match status" value="1"/>
</dbReference>
<dbReference type="HOGENOM" id="CLU_054549_4_0_9"/>
<dbReference type="STRING" id="1291742.LOOC260_117130"/>
<accession>A0A0A1GYZ2</accession>
<dbReference type="EMBL" id="AP014680">
    <property type="protein sequence ID" value="BAP86219.1"/>
    <property type="molecule type" value="Genomic_DNA"/>
</dbReference>
<reference evidence="3 4" key="1">
    <citation type="submission" date="2014-11" db="EMBL/GenBank/DDBJ databases">
        <title>Complete genome sequence and analysis of Lactobacillus hokkaidonensis LOOC260T.</title>
        <authorList>
            <person name="Tanizawa Y."/>
            <person name="Tohno M."/>
            <person name="Kaminuma E."/>
            <person name="Nakamura Y."/>
            <person name="Arita M."/>
        </authorList>
    </citation>
    <scope>NUCLEOTIDE SEQUENCE [LARGE SCALE GENOMIC DNA]</scope>
    <source>
        <strain evidence="3 4">LOOC260</strain>
    </source>
</reference>
<evidence type="ECO:0000313" key="4">
    <source>
        <dbReference type="Proteomes" id="UP000031620"/>
    </source>
</evidence>
<keyword evidence="3" id="KW-0808">Transferase</keyword>
<keyword evidence="3" id="KW-0328">Glycosyltransferase</keyword>
<dbReference type="CDD" id="cd06223">
    <property type="entry name" value="PRTases_typeI"/>
    <property type="match status" value="1"/>
</dbReference>
<dbReference type="GO" id="GO:0016757">
    <property type="term" value="F:glycosyltransferase activity"/>
    <property type="evidence" value="ECO:0007669"/>
    <property type="project" value="UniProtKB-KW"/>
</dbReference>
<dbReference type="InterPro" id="IPR029057">
    <property type="entry name" value="PRTase-like"/>
</dbReference>
<evidence type="ECO:0000256" key="1">
    <source>
        <dbReference type="ARBA" id="ARBA00008007"/>
    </source>
</evidence>
<evidence type="ECO:0000313" key="3">
    <source>
        <dbReference type="EMBL" id="BAP86219.1"/>
    </source>
</evidence>
<dbReference type="KEGG" id="lho:LOOC260_117130"/>
<dbReference type="InterPro" id="IPR051910">
    <property type="entry name" value="ComF/GntX_DNA_util-trans"/>
</dbReference>
<sequence>MQCLMCNRVISTQLTLAQILNFGPIIEKPICDDCAAQFDYLKYPICSGCGKQQLSEDLCADCKMWQIKNDYLLHNRSLIAYNDATKQFMQQYKFSGDFRLRRVFTSPLVDLIKQMQPDLVIPIPVNEYTWETRGFNQVSGMLGDITVNPLLQTVNQNRHILQSHKKRQERLLTKQPFKLALHAKEEIKHKNIVLVDDVYTTGRTLYHAANLVRQCSPEKLKSITLAR</sequence>
<name>A0A0A1GYZ2_9LACO</name>
<dbReference type="AlphaFoldDB" id="A0A0A1GYZ2"/>
<dbReference type="PANTHER" id="PTHR47505">
    <property type="entry name" value="DNA UTILIZATION PROTEIN YHGH"/>
    <property type="match status" value="1"/>
</dbReference>